<proteinExistence type="inferred from homology"/>
<name>A0AA41RN03_PAPNU</name>
<dbReference type="GO" id="GO:0071916">
    <property type="term" value="F:dipeptide transmembrane transporter activity"/>
    <property type="evidence" value="ECO:0007669"/>
    <property type="project" value="InterPro"/>
</dbReference>
<protein>
    <submittedName>
        <fullName evidence="9">Uncharacterized protein</fullName>
    </submittedName>
</protein>
<comment type="caution">
    <text evidence="9">The sequence shown here is derived from an EMBL/GenBank/DDBJ whole genome shotgun (WGS) entry which is preliminary data.</text>
</comment>
<dbReference type="Gene3D" id="1.20.1250.20">
    <property type="entry name" value="MFS general substrate transporter like domains"/>
    <property type="match status" value="1"/>
</dbReference>
<feature type="transmembrane region" description="Helical" evidence="8">
    <location>
        <begin position="165"/>
        <end position="184"/>
    </location>
</feature>
<feature type="transmembrane region" description="Helical" evidence="8">
    <location>
        <begin position="213"/>
        <end position="232"/>
    </location>
</feature>
<keyword evidence="5 8" id="KW-0812">Transmembrane</keyword>
<evidence type="ECO:0000256" key="1">
    <source>
        <dbReference type="ARBA" id="ARBA00004141"/>
    </source>
</evidence>
<comment type="similarity">
    <text evidence="2">Belongs to the major facilitator superfamily. Proton-dependent oligopeptide transporter (POT/PTR) (TC 2.A.17) family.</text>
</comment>
<evidence type="ECO:0000313" key="9">
    <source>
        <dbReference type="EMBL" id="MCL7023392.1"/>
    </source>
</evidence>
<evidence type="ECO:0000256" key="8">
    <source>
        <dbReference type="SAM" id="Phobius"/>
    </source>
</evidence>
<feature type="transmembrane region" description="Helical" evidence="8">
    <location>
        <begin position="97"/>
        <end position="117"/>
    </location>
</feature>
<keyword evidence="3" id="KW-0813">Transport</keyword>
<evidence type="ECO:0000313" key="10">
    <source>
        <dbReference type="Proteomes" id="UP001177140"/>
    </source>
</evidence>
<dbReference type="SUPFAM" id="SSF103473">
    <property type="entry name" value="MFS general substrate transporter"/>
    <property type="match status" value="1"/>
</dbReference>
<dbReference type="InterPro" id="IPR018456">
    <property type="entry name" value="PTR2_symporter_CS"/>
</dbReference>
<feature type="transmembrane region" description="Helical" evidence="8">
    <location>
        <begin position="517"/>
        <end position="538"/>
    </location>
</feature>
<evidence type="ECO:0000256" key="5">
    <source>
        <dbReference type="ARBA" id="ARBA00022692"/>
    </source>
</evidence>
<evidence type="ECO:0000256" key="3">
    <source>
        <dbReference type="ARBA" id="ARBA00022448"/>
    </source>
</evidence>
<keyword evidence="4" id="KW-0597">Phosphoprotein</keyword>
<dbReference type="AlphaFoldDB" id="A0AA41RN03"/>
<dbReference type="EMBL" id="JAJJMA010021702">
    <property type="protein sequence ID" value="MCL7023392.1"/>
    <property type="molecule type" value="Genomic_DNA"/>
</dbReference>
<dbReference type="CDD" id="cd17417">
    <property type="entry name" value="MFS_NPF5"/>
    <property type="match status" value="1"/>
</dbReference>
<evidence type="ECO:0000256" key="6">
    <source>
        <dbReference type="ARBA" id="ARBA00022989"/>
    </source>
</evidence>
<evidence type="ECO:0000256" key="2">
    <source>
        <dbReference type="ARBA" id="ARBA00005982"/>
    </source>
</evidence>
<feature type="transmembrane region" description="Helical" evidence="8">
    <location>
        <begin position="238"/>
        <end position="258"/>
    </location>
</feature>
<reference evidence="9" key="1">
    <citation type="submission" date="2022-03" db="EMBL/GenBank/DDBJ databases">
        <title>A functionally conserved STORR gene fusion in Papaver species that diverged 16.8 million years ago.</title>
        <authorList>
            <person name="Catania T."/>
        </authorList>
    </citation>
    <scope>NUCLEOTIDE SEQUENCE</scope>
    <source>
        <strain evidence="9">S-191538</strain>
    </source>
</reference>
<dbReference type="GO" id="GO:0009705">
    <property type="term" value="C:plant-type vacuole membrane"/>
    <property type="evidence" value="ECO:0007669"/>
    <property type="project" value="UniProtKB-ARBA"/>
</dbReference>
<feature type="transmembrane region" description="Helical" evidence="8">
    <location>
        <begin position="434"/>
        <end position="454"/>
    </location>
</feature>
<evidence type="ECO:0000256" key="4">
    <source>
        <dbReference type="ARBA" id="ARBA00022553"/>
    </source>
</evidence>
<comment type="subcellular location">
    <subcellularLocation>
        <location evidence="1">Membrane</location>
        <topology evidence="1">Multi-pass membrane protein</topology>
    </subcellularLocation>
</comment>
<dbReference type="InterPro" id="IPR000109">
    <property type="entry name" value="POT_fam"/>
</dbReference>
<feature type="transmembrane region" description="Helical" evidence="8">
    <location>
        <begin position="479"/>
        <end position="505"/>
    </location>
</feature>
<feature type="transmembrane region" description="Helical" evidence="8">
    <location>
        <begin position="562"/>
        <end position="581"/>
    </location>
</feature>
<gene>
    <name evidence="9" type="ORF">MKW94_007172</name>
</gene>
<organism evidence="9 10">
    <name type="scientific">Papaver nudicaule</name>
    <name type="common">Iceland poppy</name>
    <dbReference type="NCBI Taxonomy" id="74823"/>
    <lineage>
        <taxon>Eukaryota</taxon>
        <taxon>Viridiplantae</taxon>
        <taxon>Streptophyta</taxon>
        <taxon>Embryophyta</taxon>
        <taxon>Tracheophyta</taxon>
        <taxon>Spermatophyta</taxon>
        <taxon>Magnoliopsida</taxon>
        <taxon>Ranunculales</taxon>
        <taxon>Papaveraceae</taxon>
        <taxon>Papaveroideae</taxon>
        <taxon>Papaver</taxon>
    </lineage>
</organism>
<feature type="transmembrane region" description="Helical" evidence="8">
    <location>
        <begin position="396"/>
        <end position="413"/>
    </location>
</feature>
<dbReference type="GO" id="GO:0080054">
    <property type="term" value="F:low-affinity nitrate transmembrane transporter activity"/>
    <property type="evidence" value="ECO:0007669"/>
    <property type="project" value="UniProtKB-ARBA"/>
</dbReference>
<evidence type="ECO:0000256" key="7">
    <source>
        <dbReference type="ARBA" id="ARBA00023136"/>
    </source>
</evidence>
<dbReference type="InterPro" id="IPR044739">
    <property type="entry name" value="NRT1/PTR"/>
</dbReference>
<dbReference type="Pfam" id="PF00854">
    <property type="entry name" value="PTR2"/>
    <property type="match status" value="1"/>
</dbReference>
<dbReference type="Proteomes" id="UP001177140">
    <property type="component" value="Unassembled WGS sequence"/>
</dbReference>
<dbReference type="PANTHER" id="PTHR11654">
    <property type="entry name" value="OLIGOPEPTIDE TRANSPORTER-RELATED"/>
    <property type="match status" value="1"/>
</dbReference>
<keyword evidence="10" id="KW-1185">Reference proteome</keyword>
<accession>A0AA41RN03</accession>
<keyword evidence="7 8" id="KW-0472">Membrane</keyword>
<dbReference type="GO" id="GO:0042937">
    <property type="term" value="F:tripeptide transmembrane transporter activity"/>
    <property type="evidence" value="ECO:0007669"/>
    <property type="project" value="InterPro"/>
</dbReference>
<dbReference type="InterPro" id="IPR036259">
    <property type="entry name" value="MFS_trans_sf"/>
</dbReference>
<keyword evidence="6 8" id="KW-1133">Transmembrane helix</keyword>
<dbReference type="FunFam" id="1.20.1250.20:FF:000147">
    <property type="entry name" value="Protein NRT1/ PTR family 5.10"/>
    <property type="match status" value="1"/>
</dbReference>
<dbReference type="PROSITE" id="PS01022">
    <property type="entry name" value="PTR2_1"/>
    <property type="match status" value="1"/>
</dbReference>
<sequence length="593" mass="65611">MAEGGCSNAEINYDEPLLLSTSSNNGIGFIEGVVNYRGEKVSRYDRLKYGGWKSASYIIVAEMGETVANYGIAANLINYLTGPLGQSTVSAATNVNVWIGVMWILPLFGAFIADSYLGRFRTVFFSSLIYVLGLGLITISVVLPAHECPNDDTGNNASCSSASSFKVIFFFTSLYLVAVGKAGFKPCAEAFGADQFDGRNPEECEYKSSFFNWWYFGLCISSSFSLLILTYVQDNLNWGIGFGIPCISMAFALITFLLGRKSYRYSLKEDNQNPLLGIAQVFITAAKNWRSTSSSVTTQLEEDIVIPLHDRVGADQFKFLDKALIDTASISGESRVNDKPCSIRQVEDAKVVLRLIPIWSTCLIYAVVIAQAPTFFTKQGSTMNRLVGSNVHIPPASLQALISLSIIFFMPIYDRVFVPFARNFTGEPNGITMLQRLGCGMFLSTLAMVVSAIVEKKRLQAAADFGLIDMPKETVPMSVWWLIPQYLLLGLTEVLTMVGLQEFFYDQVPDGLRSMGVSIYLSIFGVGNFLSGFLISIIEKVTSGSSQHSWFPDNLNRAHLDYFYWFLAGLSAVDMVAYIYFSNSYLYKRKAST</sequence>
<feature type="transmembrane region" description="Helical" evidence="8">
    <location>
        <begin position="124"/>
        <end position="145"/>
    </location>
</feature>
<feature type="transmembrane region" description="Helical" evidence="8">
    <location>
        <begin position="352"/>
        <end position="376"/>
    </location>
</feature>